<evidence type="ECO:0000256" key="5">
    <source>
        <dbReference type="ARBA" id="ARBA00023128"/>
    </source>
</evidence>
<reference evidence="8" key="1">
    <citation type="submission" date="2020-12" db="EMBL/GenBank/DDBJ databases">
        <authorList>
            <person name="Iha C."/>
        </authorList>
    </citation>
    <scope>NUCLEOTIDE SEQUENCE</scope>
</reference>
<comment type="subcellular location">
    <subcellularLocation>
        <location evidence="1 7">Mitochondrion</location>
    </subcellularLocation>
</comment>
<dbReference type="SUPFAM" id="SSF53335">
    <property type="entry name" value="S-adenosyl-L-methionine-dependent methyltransferases"/>
    <property type="match status" value="1"/>
</dbReference>
<dbReference type="PANTHER" id="PTHR12049">
    <property type="entry name" value="PROTEIN ARGININE METHYLTRANSFERASE NDUFAF7, MITOCHONDRIAL"/>
    <property type="match status" value="1"/>
</dbReference>
<keyword evidence="4 7" id="KW-0808">Transferase</keyword>
<comment type="similarity">
    <text evidence="2 7">Belongs to the NDUFAF7 family.</text>
</comment>
<dbReference type="Gene3D" id="3.40.50.12710">
    <property type="match status" value="1"/>
</dbReference>
<sequence length="377" mass="41135">MGGGPISVATYMKEVLTNPTHGFYMNRDVLGSSGDFVTSPEISQVFGELIGIWTMLAWEQMGCPRDLRIVELGPGRGTLMADLLRGTAGFSKFASSLRGIHLVEISKALRALQEAALRARPGLVGEGRPQVCWHTSLREVPKDGRLVIIAHEFLDALPVHQFVKTDKGWREKMIDVAEPHDPLHFRFVLAANATPAVALLANKRLEWMEQTEQEKLKELEASAHTLALVVEVAERVAEQKGVALIVDYGRDGPYEMSLRGIRDHRVVNVLESPGTADLSAHVDFSALKRAVEESGKDAIVHGPISQGHFLKAMGLEARLETLLQAATPAQAAALRSGCERLVGGSEDARQEEGVEGMGEVYKVMAVTPREVAEPIPF</sequence>
<keyword evidence="5 7" id="KW-0496">Mitochondrion</keyword>
<evidence type="ECO:0000256" key="2">
    <source>
        <dbReference type="ARBA" id="ARBA00005891"/>
    </source>
</evidence>
<name>A0A8S1IM16_9CHLO</name>
<dbReference type="GO" id="GO:0035243">
    <property type="term" value="F:protein-arginine omega-N symmetric methyltransferase activity"/>
    <property type="evidence" value="ECO:0007669"/>
    <property type="project" value="UniProtKB-EC"/>
</dbReference>
<keyword evidence="9" id="KW-1185">Reference proteome</keyword>
<dbReference type="AlphaFoldDB" id="A0A8S1IM16"/>
<proteinExistence type="inferred from homology"/>
<dbReference type="EC" id="2.1.1.320" evidence="7"/>
<evidence type="ECO:0000256" key="1">
    <source>
        <dbReference type="ARBA" id="ARBA00004173"/>
    </source>
</evidence>
<dbReference type="InterPro" id="IPR029063">
    <property type="entry name" value="SAM-dependent_MTases_sf"/>
</dbReference>
<evidence type="ECO:0000256" key="4">
    <source>
        <dbReference type="ARBA" id="ARBA00022679"/>
    </source>
</evidence>
<dbReference type="Proteomes" id="UP000708148">
    <property type="component" value="Unassembled WGS sequence"/>
</dbReference>
<comment type="catalytic activity">
    <reaction evidence="6 7">
        <text>L-arginyl-[protein] + 2 S-adenosyl-L-methionine = N(omega),N(omega)'-dimethyl-L-arginyl-[protein] + 2 S-adenosyl-L-homocysteine + 2 H(+)</text>
        <dbReference type="Rhea" id="RHEA:48108"/>
        <dbReference type="Rhea" id="RHEA-COMP:10532"/>
        <dbReference type="Rhea" id="RHEA-COMP:11992"/>
        <dbReference type="ChEBI" id="CHEBI:15378"/>
        <dbReference type="ChEBI" id="CHEBI:29965"/>
        <dbReference type="ChEBI" id="CHEBI:57856"/>
        <dbReference type="ChEBI" id="CHEBI:59789"/>
        <dbReference type="ChEBI" id="CHEBI:88221"/>
        <dbReference type="EC" id="2.1.1.320"/>
    </reaction>
</comment>
<dbReference type="GO" id="GO:0005739">
    <property type="term" value="C:mitochondrion"/>
    <property type="evidence" value="ECO:0007669"/>
    <property type="project" value="UniProtKB-SubCell"/>
</dbReference>
<dbReference type="OrthoDB" id="438553at2759"/>
<dbReference type="GO" id="GO:0032981">
    <property type="term" value="P:mitochondrial respiratory chain complex I assembly"/>
    <property type="evidence" value="ECO:0007669"/>
    <property type="project" value="TreeGrafter"/>
</dbReference>
<evidence type="ECO:0000313" key="8">
    <source>
        <dbReference type="EMBL" id="CAD7695910.1"/>
    </source>
</evidence>
<dbReference type="InterPro" id="IPR038375">
    <property type="entry name" value="NDUFAF7_sf"/>
</dbReference>
<evidence type="ECO:0000256" key="6">
    <source>
        <dbReference type="ARBA" id="ARBA00048612"/>
    </source>
</evidence>
<keyword evidence="3 7" id="KW-0489">Methyltransferase</keyword>
<evidence type="ECO:0000256" key="3">
    <source>
        <dbReference type="ARBA" id="ARBA00022603"/>
    </source>
</evidence>
<gene>
    <name evidence="8" type="ORF">OSTQU699_LOCUS1271</name>
</gene>
<comment type="caution">
    <text evidence="8">The sequence shown here is derived from an EMBL/GenBank/DDBJ whole genome shotgun (WGS) entry which is preliminary data.</text>
</comment>
<organism evidence="8 9">
    <name type="scientific">Ostreobium quekettii</name>
    <dbReference type="NCBI Taxonomy" id="121088"/>
    <lineage>
        <taxon>Eukaryota</taxon>
        <taxon>Viridiplantae</taxon>
        <taxon>Chlorophyta</taxon>
        <taxon>core chlorophytes</taxon>
        <taxon>Ulvophyceae</taxon>
        <taxon>TCBD clade</taxon>
        <taxon>Bryopsidales</taxon>
        <taxon>Ostreobineae</taxon>
        <taxon>Ostreobiaceae</taxon>
        <taxon>Ostreobium</taxon>
    </lineage>
</organism>
<evidence type="ECO:0000313" key="9">
    <source>
        <dbReference type="Proteomes" id="UP000708148"/>
    </source>
</evidence>
<dbReference type="InterPro" id="IPR003788">
    <property type="entry name" value="NDUFAF7"/>
</dbReference>
<dbReference type="Pfam" id="PF02636">
    <property type="entry name" value="Methyltransf_28"/>
    <property type="match status" value="1"/>
</dbReference>
<dbReference type="GO" id="GO:0032259">
    <property type="term" value="P:methylation"/>
    <property type="evidence" value="ECO:0007669"/>
    <property type="project" value="UniProtKB-KW"/>
</dbReference>
<dbReference type="EMBL" id="CAJHUC010000406">
    <property type="protein sequence ID" value="CAD7695910.1"/>
    <property type="molecule type" value="Genomic_DNA"/>
</dbReference>
<comment type="function">
    <text evidence="7">Arginine methyltransferase involved in the assembly or stability of mitochondrial NADH:ubiquinone oxidoreductase complex (complex I).</text>
</comment>
<evidence type="ECO:0000256" key="7">
    <source>
        <dbReference type="RuleBase" id="RU364114"/>
    </source>
</evidence>
<dbReference type="PANTHER" id="PTHR12049:SF7">
    <property type="entry name" value="PROTEIN ARGININE METHYLTRANSFERASE NDUFAF7, MITOCHONDRIAL"/>
    <property type="match status" value="1"/>
</dbReference>
<accession>A0A8S1IM16</accession>
<protein>
    <recommendedName>
        <fullName evidence="7">Protein arginine methyltransferase NDUFAF7</fullName>
        <ecNumber evidence="7">2.1.1.320</ecNumber>
    </recommendedName>
</protein>